<organism evidence="1 2">
    <name type="scientific">Lucifera butyrica</name>
    <dbReference type="NCBI Taxonomy" id="1351585"/>
    <lineage>
        <taxon>Bacteria</taxon>
        <taxon>Bacillati</taxon>
        <taxon>Bacillota</taxon>
        <taxon>Negativicutes</taxon>
        <taxon>Veillonellales</taxon>
        <taxon>Veillonellaceae</taxon>
        <taxon>Lucifera</taxon>
    </lineage>
</organism>
<proteinExistence type="predicted"/>
<sequence length="220" mass="25840">MADKQIYQFPSKKPISMKAALYLFGHGPYREPRIIEMQYLRILRYCEALENKLEKKVDIKGIYIDINFPRTENKEKLPNLQILLDDVKTQKIDTVIVDICNGDSFQQNKYASIICAMERVGAKVYNCYYDDENVLLAQLIKHYGENVHSYMLPNDREEFVELFPALASEITYEVLEDRLSRISAGNNDPFINYVYRKINSLRNENPYNRSSLPWLSDKNF</sequence>
<evidence type="ECO:0000313" key="2">
    <source>
        <dbReference type="Proteomes" id="UP000277811"/>
    </source>
</evidence>
<keyword evidence="2" id="KW-1185">Reference proteome</keyword>
<gene>
    <name evidence="1" type="ORF">LUCI_3919</name>
</gene>
<name>A0A498RB32_9FIRM</name>
<evidence type="ECO:0000313" key="1">
    <source>
        <dbReference type="EMBL" id="VBB08641.1"/>
    </source>
</evidence>
<dbReference type="AlphaFoldDB" id="A0A498RB32"/>
<dbReference type="EMBL" id="UPPP01000094">
    <property type="protein sequence ID" value="VBB08641.1"/>
    <property type="molecule type" value="Genomic_DNA"/>
</dbReference>
<dbReference type="RefSeq" id="WP_122629510.1">
    <property type="nucleotide sequence ID" value="NZ_UPPP01000094.1"/>
</dbReference>
<accession>A0A498RB32</accession>
<dbReference type="Proteomes" id="UP000277811">
    <property type="component" value="Unassembled WGS sequence"/>
</dbReference>
<protein>
    <submittedName>
        <fullName evidence="1">Uncharacterized protein</fullName>
    </submittedName>
</protein>
<reference evidence="1 2" key="1">
    <citation type="submission" date="2018-06" db="EMBL/GenBank/DDBJ databases">
        <authorList>
            <person name="Strepis N."/>
        </authorList>
    </citation>
    <scope>NUCLEOTIDE SEQUENCE [LARGE SCALE GENOMIC DNA]</scope>
    <source>
        <strain evidence="1">LUCI</strain>
    </source>
</reference>